<evidence type="ECO:0000256" key="4">
    <source>
        <dbReference type="SAM" id="Phobius"/>
    </source>
</evidence>
<proteinExistence type="predicted"/>
<protein>
    <submittedName>
        <fullName evidence="6">Putative transcriptional regulatory protein C530,05</fullName>
    </submittedName>
</protein>
<feature type="region of interest" description="Disordered" evidence="3">
    <location>
        <begin position="1671"/>
        <end position="1700"/>
    </location>
</feature>
<keyword evidence="7" id="KW-1185">Reference proteome</keyword>
<dbReference type="GO" id="GO:0000981">
    <property type="term" value="F:DNA-binding transcription factor activity, RNA polymerase II-specific"/>
    <property type="evidence" value="ECO:0007669"/>
    <property type="project" value="InterPro"/>
</dbReference>
<feature type="compositionally biased region" description="Low complexity" evidence="3">
    <location>
        <begin position="748"/>
        <end position="758"/>
    </location>
</feature>
<reference evidence="6 7" key="1">
    <citation type="submission" date="2014-11" db="EMBL/GenBank/DDBJ databases">
        <authorList>
            <person name="Wibberg Daniel"/>
        </authorList>
    </citation>
    <scope>NUCLEOTIDE SEQUENCE [LARGE SCALE GENOMIC DNA]</scope>
    <source>
        <strain evidence="6">Rhizoctonia solani AG1-IB 7/3/14</strain>
    </source>
</reference>
<evidence type="ECO:0000256" key="1">
    <source>
        <dbReference type="ARBA" id="ARBA00022723"/>
    </source>
</evidence>
<evidence type="ECO:0000256" key="2">
    <source>
        <dbReference type="ARBA" id="ARBA00023242"/>
    </source>
</evidence>
<dbReference type="STRING" id="1108050.A0A0B7FIH9"/>
<dbReference type="OrthoDB" id="434771at2759"/>
<feature type="compositionally biased region" description="Low complexity" evidence="3">
    <location>
        <begin position="172"/>
        <end position="184"/>
    </location>
</feature>
<keyword evidence="2" id="KW-0539">Nucleus</keyword>
<dbReference type="Pfam" id="PF00172">
    <property type="entry name" value="Zn_clus"/>
    <property type="match status" value="1"/>
</dbReference>
<dbReference type="Proteomes" id="UP000059188">
    <property type="component" value="Unassembled WGS sequence"/>
</dbReference>
<keyword evidence="4" id="KW-0812">Transmembrane</keyword>
<evidence type="ECO:0000313" key="6">
    <source>
        <dbReference type="EMBL" id="CEL57450.1"/>
    </source>
</evidence>
<dbReference type="CDD" id="cd12148">
    <property type="entry name" value="fungal_TF_MHR"/>
    <property type="match status" value="1"/>
</dbReference>
<dbReference type="GO" id="GO:0008270">
    <property type="term" value="F:zinc ion binding"/>
    <property type="evidence" value="ECO:0007669"/>
    <property type="project" value="InterPro"/>
</dbReference>
<keyword evidence="4" id="KW-0472">Membrane</keyword>
<feature type="compositionally biased region" description="Basic and acidic residues" evidence="3">
    <location>
        <begin position="1673"/>
        <end position="1687"/>
    </location>
</feature>
<dbReference type="CDD" id="cd00067">
    <property type="entry name" value="GAL4"/>
    <property type="match status" value="1"/>
</dbReference>
<sequence length="1700" mass="186903">MDGAFSLSPPFANNYHLHHPQPHPPHPSHASLYHYTHHSHMAIPSKKQRIDDNALPPDIGLKPVQLQRRRVWRACEGCRRKKIKCDGREPTCSQCSLTGNTCTWIQTKDRAALSRHYVQELEARLLHMEGLLGNNGIVIDPTSRPEVVSRPASAAAGPSPIVVSPTVPPRPASAAGSAPGSPESTLSTEDELFEAAVPRIKKEEDEENVADQFGQLALDGHGQLRWIGGSSTLSLIEAFHSMSADPGSTPPPASKTPRLNVLYFPPSVIPGKLSALPGAEEVEYPERDLADKLVDTYFEKFHHTMPCIDKLSFLTNYKKLMDDNGANSYPGFTSLVFAVFAVAARLTTDPRIVRPPPFGALDSVDETIRPTALVFYERSMMLYYIGQTVTQLAHVQTFVLLSSFLASINCLPQAWLLCGQAVRTGQDLGLHRSPKTLHLTPMDKETRRRAWWCVYGLDRMLAVALGRPVGIDDTDCDVELPVPLDDEALQDFFARKPVDRSSPSLMYGFIALTTLYKIAGKVLRSVYALDKCKGHLRIEKLAELQSSVDRLDSQLNAWCEELPDCFKSHPTTPKQVSLGAILCSTYYAILITLHRNFLPTRRNVRLSWNPSSHSVGKAVGAARSCIFLAQSIKDVIPRSHSIAFFIQYLFSAAVIVLLCLMHATDESAAQTALAEVDACLTCLETLEDAWPGARRCKELLQDLQTAAKETMKALRARRAANPAVGPGRVRGASPVVSEQLRKTHRAGSSSLSDSRSMSLNGRNGHQASRSISTPKRARADSTEEGPSNLIVQRVASDNAMPGSAAPSPTVETFNASQLHSISTPSDAFGGSRTGHVRAGSMDPLFSTPSPAFDSLNDFGHSMDFIHTGSAGDLGMSASPVFSSFDHGSSMFGAGPSWTTPRTTADGAGAVAPSSELANFMQYGIYDSPGSNGATPPPADPFDVSGLPFSGLEGFLSSFAPGSTATSGDIMDSLWSNYKGPAGSDVRFDLGMNGSLVDAPDTLVVFGTLNCTICTDNLFDCLKIWMSHQVLSTCVRALGKRPTVPRGAISALSNPVRSTSTTPTSPPEAASQTSSSTAPRLSFGVGPGFFNSSRSSTQSSRTWPTTPESAELRVLLLRQSSTVNAVYDAYLRLMNNPFHLPLPRTMHQAVLRRSVYPTHKIKLPNFSQHPDQFIVRQETRLQEVIFQMRADGSEPTLADYHFALEQMAAMGHQRGAYNVYLEIVKSEHKVTERTIALALLALVRRHKMRIYDDHIGAVTAESYGIAERLVGDFLSLQKDLTVPISPMCLDLACRSFKITGSLEKFVEMLKAGYGVDISQPDHLPIEFVERVQATQKAVASKGGGAPLFPIPEMPKFSTHTLNTTLDMLGRSGKVREMVSTFEVLTNPLPANARRDSYQYDTWEDDEPEKASSNSASASPRNWLANYVPSASPNTASLAFVIKHTTDFAKFDLCKHYLLLAIHLDRVCDYNLRQQLRSVLRARQEHTAAAELEFGSNPKLPPSPRDAIPYADPPIDIPRVSVSYEMFTKVWGLANQKAHMRTLRGLVRTVRRVIRRKRKDIHVYDMVLKLVPSLTAPTSAQFQMDGQNEELVDGEIPTWIHNMLREQEGPSKSRQFSLAAHLKMLEEETEKLENFLKHGIRGRDHTSARIQAEMDRKQKRREEAIRAAEQLIVDAQKEKERRKAKKESPDDAELSGSLTPTV</sequence>
<dbReference type="InterPro" id="IPR001138">
    <property type="entry name" value="Zn2Cys6_DnaBD"/>
</dbReference>
<feature type="transmembrane region" description="Helical" evidence="4">
    <location>
        <begin position="576"/>
        <end position="593"/>
    </location>
</feature>
<keyword evidence="4" id="KW-1133">Transmembrane helix</keyword>
<dbReference type="GO" id="GO:0006351">
    <property type="term" value="P:DNA-templated transcription"/>
    <property type="evidence" value="ECO:0007669"/>
    <property type="project" value="InterPro"/>
</dbReference>
<feature type="region of interest" description="Disordered" evidence="3">
    <location>
        <begin position="1045"/>
        <end position="1079"/>
    </location>
</feature>
<organism evidence="6 7">
    <name type="scientific">Thanatephorus cucumeris (strain AG1-IB / isolate 7/3/14)</name>
    <name type="common">Lettuce bottom rot fungus</name>
    <name type="synonym">Rhizoctonia solani</name>
    <dbReference type="NCBI Taxonomy" id="1108050"/>
    <lineage>
        <taxon>Eukaryota</taxon>
        <taxon>Fungi</taxon>
        <taxon>Dikarya</taxon>
        <taxon>Basidiomycota</taxon>
        <taxon>Agaricomycotina</taxon>
        <taxon>Agaricomycetes</taxon>
        <taxon>Cantharellales</taxon>
        <taxon>Ceratobasidiaceae</taxon>
        <taxon>Rhizoctonia</taxon>
        <taxon>Rhizoctonia solani AG-1</taxon>
    </lineage>
</organism>
<dbReference type="InterPro" id="IPR050987">
    <property type="entry name" value="AtrR-like"/>
</dbReference>
<dbReference type="PANTHER" id="PTHR46910">
    <property type="entry name" value="TRANSCRIPTION FACTOR PDR1"/>
    <property type="match status" value="1"/>
</dbReference>
<evidence type="ECO:0000256" key="3">
    <source>
        <dbReference type="SAM" id="MobiDB-lite"/>
    </source>
</evidence>
<name>A0A0B7FIH9_THACB</name>
<dbReference type="PANTHER" id="PTHR46910:SF1">
    <property type="entry name" value="MISCELLANEOUS ZN(II)2CYS6 TRANSCRIPTION FACTOR (EUROFUNG)-RELATED"/>
    <property type="match status" value="1"/>
</dbReference>
<feature type="transmembrane region" description="Helical" evidence="4">
    <location>
        <begin position="642"/>
        <end position="663"/>
    </location>
</feature>
<gene>
    <name evidence="6" type="ORF">RSOLAG1IB_02190</name>
</gene>
<dbReference type="GO" id="GO:0003677">
    <property type="term" value="F:DNA binding"/>
    <property type="evidence" value="ECO:0007669"/>
    <property type="project" value="InterPro"/>
</dbReference>
<accession>A0A0B7FIH9</accession>
<dbReference type="InterPro" id="IPR007219">
    <property type="entry name" value="XnlR_reg_dom"/>
</dbReference>
<dbReference type="SMART" id="SM00066">
    <property type="entry name" value="GAL4"/>
    <property type="match status" value="1"/>
</dbReference>
<evidence type="ECO:0000259" key="5">
    <source>
        <dbReference type="PROSITE" id="PS50048"/>
    </source>
</evidence>
<feature type="compositionally biased region" description="Low complexity" evidence="3">
    <location>
        <begin position="1057"/>
        <end position="1078"/>
    </location>
</feature>
<feature type="region of interest" description="Disordered" evidence="3">
    <location>
        <begin position="717"/>
        <end position="787"/>
    </location>
</feature>
<dbReference type="Pfam" id="PF04082">
    <property type="entry name" value="Fungal_trans"/>
    <property type="match status" value="1"/>
</dbReference>
<dbReference type="Gene3D" id="4.10.240.10">
    <property type="entry name" value="Zn(2)-C6 fungal-type DNA-binding domain"/>
    <property type="match status" value="1"/>
</dbReference>
<evidence type="ECO:0000313" key="7">
    <source>
        <dbReference type="Proteomes" id="UP000059188"/>
    </source>
</evidence>
<keyword evidence="1" id="KW-0479">Metal-binding</keyword>
<dbReference type="InterPro" id="IPR036864">
    <property type="entry name" value="Zn2-C6_fun-type_DNA-bd_sf"/>
</dbReference>
<feature type="compositionally biased region" description="Low complexity" evidence="3">
    <location>
        <begin position="150"/>
        <end position="165"/>
    </location>
</feature>
<dbReference type="PROSITE" id="PS00463">
    <property type="entry name" value="ZN2_CY6_FUNGAL_1"/>
    <property type="match status" value="1"/>
</dbReference>
<feature type="region of interest" description="Disordered" evidence="3">
    <location>
        <begin position="150"/>
        <end position="188"/>
    </location>
</feature>
<dbReference type="EMBL" id="LN679102">
    <property type="protein sequence ID" value="CEL57450.1"/>
    <property type="molecule type" value="Genomic_DNA"/>
</dbReference>
<feature type="compositionally biased region" description="Polar residues" evidence="3">
    <location>
        <begin position="759"/>
        <end position="773"/>
    </location>
</feature>
<dbReference type="SMART" id="SM00906">
    <property type="entry name" value="Fungal_trans"/>
    <property type="match status" value="1"/>
</dbReference>
<feature type="domain" description="Zn(2)-C6 fungal-type" evidence="5">
    <location>
        <begin position="74"/>
        <end position="104"/>
    </location>
</feature>
<dbReference type="SUPFAM" id="SSF57701">
    <property type="entry name" value="Zn2/Cys6 DNA-binding domain"/>
    <property type="match status" value="1"/>
</dbReference>
<dbReference type="PROSITE" id="PS50048">
    <property type="entry name" value="ZN2_CY6_FUNGAL_2"/>
    <property type="match status" value="1"/>
</dbReference>